<name>A0A0N4U884_DRAME</name>
<dbReference type="Pfam" id="PF10253">
    <property type="entry name" value="PRCC"/>
    <property type="match status" value="1"/>
</dbReference>
<dbReference type="Proteomes" id="UP000038040">
    <property type="component" value="Unplaced"/>
</dbReference>
<evidence type="ECO:0000313" key="2">
    <source>
        <dbReference type="WBParaSite" id="DME_0000323801-mRNA-1"/>
    </source>
</evidence>
<protein>
    <submittedName>
        <fullName evidence="2">IS110 family transposase</fullName>
    </submittedName>
</protein>
<accession>A0A0N4U884</accession>
<dbReference type="PANTHER" id="PTHR13621">
    <property type="entry name" value="PROLINE-RICH PROTEIN PRCC"/>
    <property type="match status" value="1"/>
</dbReference>
<proteinExistence type="predicted"/>
<dbReference type="WBParaSite" id="DME_0000323801-mRNA-1">
    <property type="protein sequence ID" value="DME_0000323801-mRNA-1"/>
    <property type="gene ID" value="DME_0000323801"/>
</dbReference>
<dbReference type="GO" id="GO:0005634">
    <property type="term" value="C:nucleus"/>
    <property type="evidence" value="ECO:0007669"/>
    <property type="project" value="TreeGrafter"/>
</dbReference>
<dbReference type="AlphaFoldDB" id="A0A0N4U884"/>
<sequence>LGPNIRANLLKNLHNKSLAEAAIAHLSTVPKAKGPNDVIARRKHQITYLANVAVAREELLAEQWSQNRHNKRMSSQKYGF</sequence>
<dbReference type="InterPro" id="IPR018800">
    <property type="entry name" value="PRCC"/>
</dbReference>
<evidence type="ECO:0000313" key="1">
    <source>
        <dbReference type="Proteomes" id="UP000038040"/>
    </source>
</evidence>
<reference evidence="2" key="1">
    <citation type="submission" date="2017-02" db="UniProtKB">
        <authorList>
            <consortium name="WormBaseParasite"/>
        </authorList>
    </citation>
    <scope>IDENTIFICATION</scope>
</reference>
<organism evidence="1 2">
    <name type="scientific">Dracunculus medinensis</name>
    <name type="common">Guinea worm</name>
    <dbReference type="NCBI Taxonomy" id="318479"/>
    <lineage>
        <taxon>Eukaryota</taxon>
        <taxon>Metazoa</taxon>
        <taxon>Ecdysozoa</taxon>
        <taxon>Nematoda</taxon>
        <taxon>Chromadorea</taxon>
        <taxon>Rhabditida</taxon>
        <taxon>Spirurina</taxon>
        <taxon>Dracunculoidea</taxon>
        <taxon>Dracunculidae</taxon>
        <taxon>Dracunculus</taxon>
    </lineage>
</organism>
<dbReference type="PANTHER" id="PTHR13621:SF2">
    <property type="entry name" value="PROLINE-RICH PROTEIN PRCC"/>
    <property type="match status" value="1"/>
</dbReference>